<accession>A0A067SR35</accession>
<evidence type="ECO:0000313" key="2">
    <source>
        <dbReference type="Proteomes" id="UP000027222"/>
    </source>
</evidence>
<dbReference type="Proteomes" id="UP000027222">
    <property type="component" value="Unassembled WGS sequence"/>
</dbReference>
<dbReference type="EMBL" id="KL142398">
    <property type="protein sequence ID" value="KDR70154.1"/>
    <property type="molecule type" value="Genomic_DNA"/>
</dbReference>
<dbReference type="AlphaFoldDB" id="A0A067SR35"/>
<organism evidence="1 2">
    <name type="scientific">Galerina marginata (strain CBS 339.88)</name>
    <dbReference type="NCBI Taxonomy" id="685588"/>
    <lineage>
        <taxon>Eukaryota</taxon>
        <taxon>Fungi</taxon>
        <taxon>Dikarya</taxon>
        <taxon>Basidiomycota</taxon>
        <taxon>Agaricomycotina</taxon>
        <taxon>Agaricomycetes</taxon>
        <taxon>Agaricomycetidae</taxon>
        <taxon>Agaricales</taxon>
        <taxon>Agaricineae</taxon>
        <taxon>Strophariaceae</taxon>
        <taxon>Galerina</taxon>
    </lineage>
</organism>
<name>A0A067SR35_GALM3</name>
<proteinExistence type="predicted"/>
<gene>
    <name evidence="1" type="ORF">GALMADRAFT_889628</name>
</gene>
<protein>
    <submittedName>
        <fullName evidence="1">Uncharacterized protein</fullName>
    </submittedName>
</protein>
<reference evidence="2" key="1">
    <citation type="journal article" date="2014" name="Proc. Natl. Acad. Sci. U.S.A.">
        <title>Extensive sampling of basidiomycete genomes demonstrates inadequacy of the white-rot/brown-rot paradigm for wood decay fungi.</title>
        <authorList>
            <person name="Riley R."/>
            <person name="Salamov A.A."/>
            <person name="Brown D.W."/>
            <person name="Nagy L.G."/>
            <person name="Floudas D."/>
            <person name="Held B.W."/>
            <person name="Levasseur A."/>
            <person name="Lombard V."/>
            <person name="Morin E."/>
            <person name="Otillar R."/>
            <person name="Lindquist E.A."/>
            <person name="Sun H."/>
            <person name="LaButti K.M."/>
            <person name="Schmutz J."/>
            <person name="Jabbour D."/>
            <person name="Luo H."/>
            <person name="Baker S.E."/>
            <person name="Pisabarro A.G."/>
            <person name="Walton J.D."/>
            <person name="Blanchette R.A."/>
            <person name="Henrissat B."/>
            <person name="Martin F."/>
            <person name="Cullen D."/>
            <person name="Hibbett D.S."/>
            <person name="Grigoriev I.V."/>
        </authorList>
    </citation>
    <scope>NUCLEOTIDE SEQUENCE [LARGE SCALE GENOMIC DNA]</scope>
    <source>
        <strain evidence="2">CBS 339.88</strain>
    </source>
</reference>
<sequence length="169" mass="19425">MARGWRINVENVPTLTKFFSGRRMTPPLPLLPKKRYVFREYFFLMFSRKKLVPSVVLVAQVINSVQYPLFLPIKNFPCHCKSKLFIFSPFRSSSSDIDIVEVSSKHLILRQELRRSLFFFRPAAGLPPPPTLCSGSTFRHPLGSWHLPDYNLLGFRIGPADVIGISYPI</sequence>
<dbReference type="HOGENOM" id="CLU_1578632_0_0_1"/>
<evidence type="ECO:0000313" key="1">
    <source>
        <dbReference type="EMBL" id="KDR70154.1"/>
    </source>
</evidence>
<keyword evidence="2" id="KW-1185">Reference proteome</keyword>